<dbReference type="Proteomes" id="UP001165205">
    <property type="component" value="Unassembled WGS sequence"/>
</dbReference>
<accession>A0AAN5C3U8</accession>
<comment type="caution">
    <text evidence="2">The sequence shown here is derived from an EMBL/GenBank/DDBJ whole genome shotgun (WGS) entry which is preliminary data.</text>
</comment>
<dbReference type="EMBL" id="BSYA01000373">
    <property type="protein sequence ID" value="GMG38967.1"/>
    <property type="molecule type" value="Genomic_DNA"/>
</dbReference>
<evidence type="ECO:0000256" key="1">
    <source>
        <dbReference type="SAM" id="MobiDB-lite"/>
    </source>
</evidence>
<organism evidence="2 3">
    <name type="scientific">Aspergillus oryzae</name>
    <name type="common">Yellow koji mold</name>
    <dbReference type="NCBI Taxonomy" id="5062"/>
    <lineage>
        <taxon>Eukaryota</taxon>
        <taxon>Fungi</taxon>
        <taxon>Dikarya</taxon>
        <taxon>Ascomycota</taxon>
        <taxon>Pezizomycotina</taxon>
        <taxon>Eurotiomycetes</taxon>
        <taxon>Eurotiomycetidae</taxon>
        <taxon>Eurotiales</taxon>
        <taxon>Aspergillaceae</taxon>
        <taxon>Aspergillus</taxon>
        <taxon>Aspergillus subgen. Circumdati</taxon>
    </lineage>
</organism>
<reference evidence="2" key="1">
    <citation type="submission" date="2023-04" db="EMBL/GenBank/DDBJ databases">
        <title>Aspergillus oryzae NBRC 4228.</title>
        <authorList>
            <person name="Ichikawa N."/>
            <person name="Sato H."/>
            <person name="Tonouchi N."/>
        </authorList>
    </citation>
    <scope>NUCLEOTIDE SEQUENCE</scope>
    <source>
        <strain evidence="2">NBRC 4228</strain>
    </source>
</reference>
<proteinExistence type="predicted"/>
<name>A0AAN5C3U8_ASPOZ</name>
<protein>
    <submittedName>
        <fullName evidence="2">Unnamed protein product</fullName>
    </submittedName>
</protein>
<gene>
    <name evidence="2" type="ORF">Aory04_001353500</name>
</gene>
<feature type="region of interest" description="Disordered" evidence="1">
    <location>
        <begin position="37"/>
        <end position="64"/>
    </location>
</feature>
<dbReference type="AlphaFoldDB" id="A0AAN5C3U8"/>
<evidence type="ECO:0000313" key="3">
    <source>
        <dbReference type="Proteomes" id="UP001165205"/>
    </source>
</evidence>
<evidence type="ECO:0000313" key="2">
    <source>
        <dbReference type="EMBL" id="GMG38967.1"/>
    </source>
</evidence>
<sequence>MHHYPPWNSDTPFPSIEATIDPVQLGYRRWISDSDYSETESECPSSVARGKSGSVSSGNEARPITELLRMDDTDADEQSISGAVSEAVCVQVLGLIFKKSEGEVDGITIIDEREIEQPNGKTYQYLVKCWVSEEHMALFSELIRMS</sequence>